<sequence>MHHLPAGPSLVTRVTGALTRSIRLLGRPVRRRSGRLALGALAGAILTALVLASPGAGTAGTASASLDPSSSSWFTFSSSAGSSSPRPSTTREAQGRSGADGRAGSSSTRVTSRIHVAGPRTDAPDRKPERRGAPADVVVTTPGAPSAAPAEAPPVQTPPVQTPPAQESPVQTPPAQAPPVQAPPVAEAPAAPKPPSAPAVVPVMPAPSPAPRTTAPTAPTPPAASPQTAQPAGASEAEAQVLTLVNAERAAAGCRALVADPALAAVARAHSQDMRDRGFFSHTNPDDLSPFQRAERAGISARAENIARGQEDAAAVMDAWMNSSGHRANILNCGLTRLGVGVAEGSGGPWWTQLFA</sequence>
<protein>
    <submittedName>
        <fullName evidence="3">Uncharacterized conserved protein YkwD, contains CAP (CSP/antigen 5/PR1) domain</fullName>
    </submittedName>
</protein>
<dbReference type="CDD" id="cd05379">
    <property type="entry name" value="CAP_bacterial"/>
    <property type="match status" value="1"/>
</dbReference>
<proteinExistence type="predicted"/>
<dbReference type="RefSeq" id="WP_303395986.1">
    <property type="nucleotide sequence ID" value="NZ_FZNO01000013.1"/>
</dbReference>
<feature type="compositionally biased region" description="Basic and acidic residues" evidence="1">
    <location>
        <begin position="122"/>
        <end position="133"/>
    </location>
</feature>
<dbReference type="EMBL" id="FZNO01000013">
    <property type="protein sequence ID" value="SNR57527.1"/>
    <property type="molecule type" value="Genomic_DNA"/>
</dbReference>
<evidence type="ECO:0000313" key="3">
    <source>
        <dbReference type="EMBL" id="SNR57527.1"/>
    </source>
</evidence>
<dbReference type="PANTHER" id="PTHR31157:SF1">
    <property type="entry name" value="SCP DOMAIN-CONTAINING PROTEIN"/>
    <property type="match status" value="1"/>
</dbReference>
<evidence type="ECO:0000256" key="1">
    <source>
        <dbReference type="SAM" id="MobiDB-lite"/>
    </source>
</evidence>
<dbReference type="InterPro" id="IPR035940">
    <property type="entry name" value="CAP_sf"/>
</dbReference>
<gene>
    <name evidence="3" type="ORF">SAMN06272737_11371</name>
</gene>
<feature type="compositionally biased region" description="Pro residues" evidence="1">
    <location>
        <begin position="171"/>
        <end position="182"/>
    </location>
</feature>
<dbReference type="Proteomes" id="UP000198403">
    <property type="component" value="Unassembled WGS sequence"/>
</dbReference>
<feature type="region of interest" description="Disordered" evidence="1">
    <location>
        <begin position="56"/>
        <end position="235"/>
    </location>
</feature>
<dbReference type="AlphaFoldDB" id="A0A238XF19"/>
<evidence type="ECO:0000313" key="4">
    <source>
        <dbReference type="Proteomes" id="UP000198403"/>
    </source>
</evidence>
<dbReference type="Pfam" id="PF00188">
    <property type="entry name" value="CAP"/>
    <property type="match status" value="1"/>
</dbReference>
<dbReference type="InterPro" id="IPR014044">
    <property type="entry name" value="CAP_dom"/>
</dbReference>
<reference evidence="3 4" key="1">
    <citation type="submission" date="2017-06" db="EMBL/GenBank/DDBJ databases">
        <authorList>
            <person name="Kim H.J."/>
            <person name="Triplett B.A."/>
        </authorList>
    </citation>
    <scope>NUCLEOTIDE SEQUENCE [LARGE SCALE GENOMIC DNA]</scope>
    <source>
        <strain evidence="3 4">DSM 44272</strain>
    </source>
</reference>
<organism evidence="3 4">
    <name type="scientific">Blastococcus mobilis</name>
    <dbReference type="NCBI Taxonomy" id="1938746"/>
    <lineage>
        <taxon>Bacteria</taxon>
        <taxon>Bacillati</taxon>
        <taxon>Actinomycetota</taxon>
        <taxon>Actinomycetes</taxon>
        <taxon>Geodermatophilales</taxon>
        <taxon>Geodermatophilaceae</taxon>
        <taxon>Blastococcus</taxon>
    </lineage>
</organism>
<feature type="compositionally biased region" description="Low complexity" evidence="1">
    <location>
        <begin position="56"/>
        <end position="107"/>
    </location>
</feature>
<evidence type="ECO:0000259" key="2">
    <source>
        <dbReference type="Pfam" id="PF00188"/>
    </source>
</evidence>
<dbReference type="Gene3D" id="3.40.33.10">
    <property type="entry name" value="CAP"/>
    <property type="match status" value="1"/>
</dbReference>
<accession>A0A238XF19</accession>
<feature type="compositionally biased region" description="Pro residues" evidence="1">
    <location>
        <begin position="151"/>
        <end position="162"/>
    </location>
</feature>
<dbReference type="SUPFAM" id="SSF55797">
    <property type="entry name" value="PR-1-like"/>
    <property type="match status" value="1"/>
</dbReference>
<keyword evidence="4" id="KW-1185">Reference proteome</keyword>
<feature type="domain" description="SCP" evidence="2">
    <location>
        <begin position="242"/>
        <end position="355"/>
    </location>
</feature>
<name>A0A238XF19_9ACTN</name>
<dbReference type="PANTHER" id="PTHR31157">
    <property type="entry name" value="SCP DOMAIN-CONTAINING PROTEIN"/>
    <property type="match status" value="1"/>
</dbReference>